<keyword evidence="11" id="KW-1185">Reference proteome</keyword>
<keyword evidence="7" id="KW-0507">mRNA processing</keyword>
<feature type="compositionally biased region" description="Gly residues" evidence="8">
    <location>
        <begin position="140"/>
        <end position="150"/>
    </location>
</feature>
<evidence type="ECO:0000256" key="7">
    <source>
        <dbReference type="RuleBase" id="RU365054"/>
    </source>
</evidence>
<dbReference type="InterPro" id="IPR010920">
    <property type="entry name" value="LSM_dom_sf"/>
</dbReference>
<comment type="function">
    <text evidence="6">Involved in splicing regulation. Facilitates post-transcriptional gene silencing (PTGS) by limiting the degradation of transgene aberrant RNAs by the RNA quality control (RQC) machinery, thus favoring their entry into cytoplasmic siRNA bodies where they can trigger PTGS. Does not participate in the production of small RNAs.</text>
</comment>
<dbReference type="Gene3D" id="2.30.30.100">
    <property type="match status" value="1"/>
</dbReference>
<name>A0AA35MEM0_9HYPO</name>
<feature type="region of interest" description="Disordered" evidence="8">
    <location>
        <begin position="123"/>
        <end position="170"/>
    </location>
</feature>
<sequence length="170" mass="18055">MKLVRYVTLSFLALSQIDGLFRGADRASLENEASVKAILANSKSANRFLMKCANETVTIELKNGTIVHGTIASVSPQMNTALRTVKMTIRGQDPISLDTMNIRGSTIRYFILPDSLPLDTLLVDDAPKPKNKARKEAERGGGGGGGGMGRGRGRGGGRGRGRGGRGRGRG</sequence>
<gene>
    <name evidence="10" type="ORF">CCHLO57077_00005344</name>
</gene>
<evidence type="ECO:0000256" key="5">
    <source>
        <dbReference type="ARBA" id="ARBA00023274"/>
    </source>
</evidence>
<keyword evidence="3" id="KW-0677">Repeat</keyword>
<dbReference type="CDD" id="cd01724">
    <property type="entry name" value="Sm_D1"/>
    <property type="match status" value="1"/>
</dbReference>
<protein>
    <recommendedName>
        <fullName evidence="7">Small nuclear ribonucleoprotein Sm D1</fullName>
    </recommendedName>
    <alternativeName>
        <fullName evidence="7">snRNP core protein D1</fullName>
    </alternativeName>
</protein>
<keyword evidence="5 7" id="KW-0687">Ribonucleoprotein</keyword>
<dbReference type="GO" id="GO:0003723">
    <property type="term" value="F:RNA binding"/>
    <property type="evidence" value="ECO:0007669"/>
    <property type="project" value="InterPro"/>
</dbReference>
<dbReference type="SMART" id="SM00651">
    <property type="entry name" value="Sm"/>
    <property type="match status" value="1"/>
</dbReference>
<keyword evidence="4 7" id="KW-0539">Nucleus</keyword>
<comment type="caution">
    <text evidence="10">The sequence shown here is derived from an EMBL/GenBank/DDBJ whole genome shotgun (WGS) entry which is preliminary data.</text>
</comment>
<dbReference type="GO" id="GO:0010468">
    <property type="term" value="P:regulation of gene expression"/>
    <property type="evidence" value="ECO:0007669"/>
    <property type="project" value="UniProtKB-ARBA"/>
</dbReference>
<dbReference type="Pfam" id="PF01423">
    <property type="entry name" value="LSM"/>
    <property type="match status" value="1"/>
</dbReference>
<evidence type="ECO:0000256" key="8">
    <source>
        <dbReference type="SAM" id="MobiDB-lite"/>
    </source>
</evidence>
<dbReference type="EMBL" id="CABFNP030001266">
    <property type="protein sequence ID" value="CAI6095722.1"/>
    <property type="molecule type" value="Genomic_DNA"/>
</dbReference>
<dbReference type="GO" id="GO:0000387">
    <property type="term" value="P:spliceosomal snRNP assembly"/>
    <property type="evidence" value="ECO:0007669"/>
    <property type="project" value="UniProtKB-UniRule"/>
</dbReference>
<proteinExistence type="inferred from homology"/>
<dbReference type="PANTHER" id="PTHR23338">
    <property type="entry name" value="SMALL NUCLEAR RIBONUCLEOPROTEIN SM"/>
    <property type="match status" value="1"/>
</dbReference>
<dbReference type="Proteomes" id="UP001160390">
    <property type="component" value="Unassembled WGS sequence"/>
</dbReference>
<dbReference type="SUPFAM" id="SSF50182">
    <property type="entry name" value="Sm-like ribonucleoproteins"/>
    <property type="match status" value="1"/>
</dbReference>
<dbReference type="InterPro" id="IPR001163">
    <property type="entry name" value="Sm_dom_euk/arc"/>
</dbReference>
<evidence type="ECO:0000256" key="1">
    <source>
        <dbReference type="ARBA" id="ARBA00004123"/>
    </source>
</evidence>
<comment type="function">
    <text evidence="7">Plays a role in pre-mRNA splicing as a core component of the spliceosomal U1, U2, U4 and U5 small nuclear ribonucleoproteins (snRNPs), the building blocks of the spliceosome.</text>
</comment>
<evidence type="ECO:0000256" key="2">
    <source>
        <dbReference type="ARBA" id="ARBA00008146"/>
    </source>
</evidence>
<dbReference type="InterPro" id="IPR047575">
    <property type="entry name" value="Sm"/>
</dbReference>
<comment type="similarity">
    <text evidence="2 7">Belongs to the snRNP core protein family.</text>
</comment>
<evidence type="ECO:0000313" key="11">
    <source>
        <dbReference type="Proteomes" id="UP001160390"/>
    </source>
</evidence>
<keyword evidence="7" id="KW-0508">mRNA splicing</keyword>
<evidence type="ECO:0000256" key="3">
    <source>
        <dbReference type="ARBA" id="ARBA00022737"/>
    </source>
</evidence>
<evidence type="ECO:0000256" key="4">
    <source>
        <dbReference type="ARBA" id="ARBA00023242"/>
    </source>
</evidence>
<feature type="compositionally biased region" description="Basic residues" evidence="8">
    <location>
        <begin position="151"/>
        <end position="170"/>
    </location>
</feature>
<dbReference type="InterPro" id="IPR027141">
    <property type="entry name" value="LSm4/Sm_D1/D3"/>
</dbReference>
<organism evidence="10 11">
    <name type="scientific">Clonostachys chloroleuca</name>
    <dbReference type="NCBI Taxonomy" id="1926264"/>
    <lineage>
        <taxon>Eukaryota</taxon>
        <taxon>Fungi</taxon>
        <taxon>Dikarya</taxon>
        <taxon>Ascomycota</taxon>
        <taxon>Pezizomycotina</taxon>
        <taxon>Sordariomycetes</taxon>
        <taxon>Hypocreomycetidae</taxon>
        <taxon>Hypocreales</taxon>
        <taxon>Bionectriaceae</taxon>
        <taxon>Clonostachys</taxon>
    </lineage>
</organism>
<dbReference type="GO" id="GO:0097525">
    <property type="term" value="C:spliceosomal snRNP complex"/>
    <property type="evidence" value="ECO:0007669"/>
    <property type="project" value="UniProtKB-ARBA"/>
</dbReference>
<dbReference type="PROSITE" id="PS52002">
    <property type="entry name" value="SM"/>
    <property type="match status" value="1"/>
</dbReference>
<evidence type="ECO:0000256" key="6">
    <source>
        <dbReference type="ARBA" id="ARBA00054531"/>
    </source>
</evidence>
<dbReference type="AlphaFoldDB" id="A0AA35MEM0"/>
<accession>A0AA35MEM0</accession>
<reference evidence="10" key="1">
    <citation type="submission" date="2023-01" db="EMBL/GenBank/DDBJ databases">
        <authorList>
            <person name="Piombo E."/>
        </authorList>
    </citation>
    <scope>NUCLEOTIDE SEQUENCE</scope>
</reference>
<dbReference type="InterPro" id="IPR034102">
    <property type="entry name" value="Sm_D1"/>
</dbReference>
<feature type="domain" description="Sm" evidence="9">
    <location>
        <begin position="44"/>
        <end position="116"/>
    </location>
</feature>
<evidence type="ECO:0000313" key="10">
    <source>
        <dbReference type="EMBL" id="CAI6095722.1"/>
    </source>
</evidence>
<comment type="subcellular location">
    <subcellularLocation>
        <location evidence="1 7">Nucleus</location>
    </subcellularLocation>
</comment>
<dbReference type="FunFam" id="2.30.30.100:FF:000008">
    <property type="entry name" value="Small nuclear ribonucleoprotein Sm D1"/>
    <property type="match status" value="1"/>
</dbReference>
<dbReference type="GO" id="GO:0031981">
    <property type="term" value="C:nuclear lumen"/>
    <property type="evidence" value="ECO:0007669"/>
    <property type="project" value="UniProtKB-ARBA"/>
</dbReference>
<evidence type="ECO:0000259" key="9">
    <source>
        <dbReference type="PROSITE" id="PS52002"/>
    </source>
</evidence>